<dbReference type="AlphaFoldDB" id="A0A9P6NC25"/>
<evidence type="ECO:0000313" key="3">
    <source>
        <dbReference type="Proteomes" id="UP000886653"/>
    </source>
</evidence>
<organism evidence="2 3">
    <name type="scientific">Cronartium quercuum f. sp. fusiforme G11</name>
    <dbReference type="NCBI Taxonomy" id="708437"/>
    <lineage>
        <taxon>Eukaryota</taxon>
        <taxon>Fungi</taxon>
        <taxon>Dikarya</taxon>
        <taxon>Basidiomycota</taxon>
        <taxon>Pucciniomycotina</taxon>
        <taxon>Pucciniomycetes</taxon>
        <taxon>Pucciniales</taxon>
        <taxon>Coleosporiaceae</taxon>
        <taxon>Cronartium</taxon>
    </lineage>
</organism>
<comment type="caution">
    <text evidence="2">The sequence shown here is derived from an EMBL/GenBank/DDBJ whole genome shotgun (WGS) entry which is preliminary data.</text>
</comment>
<proteinExistence type="predicted"/>
<feature type="compositionally biased region" description="Polar residues" evidence="1">
    <location>
        <begin position="224"/>
        <end position="244"/>
    </location>
</feature>
<evidence type="ECO:0000313" key="2">
    <source>
        <dbReference type="EMBL" id="KAG0141512.1"/>
    </source>
</evidence>
<feature type="compositionally biased region" description="Polar residues" evidence="1">
    <location>
        <begin position="266"/>
        <end position="283"/>
    </location>
</feature>
<feature type="compositionally biased region" description="Polar residues" evidence="1">
    <location>
        <begin position="200"/>
        <end position="212"/>
    </location>
</feature>
<name>A0A9P6NC25_9BASI</name>
<gene>
    <name evidence="2" type="ORF">CROQUDRAFT_674050</name>
</gene>
<feature type="region of interest" description="Disordered" evidence="1">
    <location>
        <begin position="36"/>
        <end position="67"/>
    </location>
</feature>
<reference evidence="2" key="1">
    <citation type="submission" date="2013-11" db="EMBL/GenBank/DDBJ databases">
        <title>Genome sequence of the fusiform rust pathogen reveals effectors for host alternation and coevolution with pine.</title>
        <authorList>
            <consortium name="DOE Joint Genome Institute"/>
            <person name="Smith K."/>
            <person name="Pendleton A."/>
            <person name="Kubisiak T."/>
            <person name="Anderson C."/>
            <person name="Salamov A."/>
            <person name="Aerts A."/>
            <person name="Riley R."/>
            <person name="Clum A."/>
            <person name="Lindquist E."/>
            <person name="Ence D."/>
            <person name="Campbell M."/>
            <person name="Kronenberg Z."/>
            <person name="Feau N."/>
            <person name="Dhillon B."/>
            <person name="Hamelin R."/>
            <person name="Burleigh J."/>
            <person name="Smith J."/>
            <person name="Yandell M."/>
            <person name="Nelson C."/>
            <person name="Grigoriev I."/>
            <person name="Davis J."/>
        </authorList>
    </citation>
    <scope>NUCLEOTIDE SEQUENCE</scope>
    <source>
        <strain evidence="2">G11</strain>
    </source>
</reference>
<feature type="compositionally biased region" description="Basic and acidic residues" evidence="1">
    <location>
        <begin position="36"/>
        <end position="48"/>
    </location>
</feature>
<sequence>MPHALLIAAGLVMVVGTGLLVANEFIQYNHEQESFRQYETDQEEKKKDDEEDTNQTGARDQFEQPLSPSCYQTFTNDPFRDQYSYRPTFSQRFEVQDRRSGCTLRMRVVAERNVSEEGITPLIDLGHQIESVPEFTPTTLLRQAYQEQTITERITTLSLEPFPQEEEAPAQAVLPPILAHTSRPTSPIRKPSGASEQAYAPSTNSGISSWDYQSADELTESSEFKPNSVSELPINSTNSPQQPNSPTIKSASSTSSHNPQSPLPPSRSTFSHSSDAGTWSDLGSCNDLDESNENDQFELI</sequence>
<accession>A0A9P6NC25</accession>
<feature type="region of interest" description="Disordered" evidence="1">
    <location>
        <begin position="164"/>
        <end position="300"/>
    </location>
</feature>
<dbReference type="EMBL" id="MU167383">
    <property type="protein sequence ID" value="KAG0141512.1"/>
    <property type="molecule type" value="Genomic_DNA"/>
</dbReference>
<keyword evidence="3" id="KW-1185">Reference proteome</keyword>
<feature type="compositionally biased region" description="Acidic residues" evidence="1">
    <location>
        <begin position="287"/>
        <end position="300"/>
    </location>
</feature>
<evidence type="ECO:0000256" key="1">
    <source>
        <dbReference type="SAM" id="MobiDB-lite"/>
    </source>
</evidence>
<protein>
    <submittedName>
        <fullName evidence="2">Uncharacterized protein</fullName>
    </submittedName>
</protein>
<dbReference type="Proteomes" id="UP000886653">
    <property type="component" value="Unassembled WGS sequence"/>
</dbReference>
<feature type="compositionally biased region" description="Low complexity" evidence="1">
    <location>
        <begin position="245"/>
        <end position="256"/>
    </location>
</feature>